<keyword evidence="6" id="KW-1185">Reference proteome</keyword>
<feature type="compositionally biased region" description="Polar residues" evidence="3">
    <location>
        <begin position="150"/>
        <end position="166"/>
    </location>
</feature>
<dbReference type="InterPro" id="IPR029344">
    <property type="entry name" value="SLBP_RNA_bind"/>
</dbReference>
<feature type="region of interest" description="Disordered" evidence="3">
    <location>
        <begin position="1"/>
        <end position="29"/>
    </location>
</feature>
<gene>
    <name evidence="5" type="ORF">THRCLA_09280</name>
</gene>
<dbReference type="InterPro" id="IPR038294">
    <property type="entry name" value="SLBP_RNA_bind_sf"/>
</dbReference>
<protein>
    <recommendedName>
        <fullName evidence="4">Histone RNA hairpin-binding protein RNA-binding domain-containing protein</fullName>
    </recommendedName>
</protein>
<dbReference type="STRING" id="74557.A0A1V9YXU1"/>
<dbReference type="GO" id="GO:0051028">
    <property type="term" value="P:mRNA transport"/>
    <property type="evidence" value="ECO:0007669"/>
    <property type="project" value="TreeGrafter"/>
</dbReference>
<organism evidence="5 6">
    <name type="scientific">Thraustotheca clavata</name>
    <dbReference type="NCBI Taxonomy" id="74557"/>
    <lineage>
        <taxon>Eukaryota</taxon>
        <taxon>Sar</taxon>
        <taxon>Stramenopiles</taxon>
        <taxon>Oomycota</taxon>
        <taxon>Saprolegniomycetes</taxon>
        <taxon>Saprolegniales</taxon>
        <taxon>Achlyaceae</taxon>
        <taxon>Thraustotheca</taxon>
    </lineage>
</organism>
<reference evidence="5 6" key="1">
    <citation type="journal article" date="2014" name="Genome Biol. Evol.">
        <title>The secreted proteins of Achlya hypogyna and Thraustotheca clavata identify the ancestral oomycete secretome and reveal gene acquisitions by horizontal gene transfer.</title>
        <authorList>
            <person name="Misner I."/>
            <person name="Blouin N."/>
            <person name="Leonard G."/>
            <person name="Richards T.A."/>
            <person name="Lane C.E."/>
        </authorList>
    </citation>
    <scope>NUCLEOTIDE SEQUENCE [LARGE SCALE GENOMIC DNA]</scope>
    <source>
        <strain evidence="5 6">ATCC 34112</strain>
    </source>
</reference>
<name>A0A1V9YXU1_9STRA</name>
<evidence type="ECO:0000259" key="4">
    <source>
        <dbReference type="Pfam" id="PF15247"/>
    </source>
</evidence>
<feature type="compositionally biased region" description="Basic and acidic residues" evidence="3">
    <location>
        <begin position="1"/>
        <end position="14"/>
    </location>
</feature>
<accession>A0A1V9YXU1</accession>
<dbReference type="GO" id="GO:0003729">
    <property type="term" value="F:mRNA binding"/>
    <property type="evidence" value="ECO:0007669"/>
    <property type="project" value="InterPro"/>
</dbReference>
<feature type="domain" description="Histone RNA hairpin-binding protein RNA-binding" evidence="4">
    <location>
        <begin position="74"/>
        <end position="142"/>
    </location>
</feature>
<dbReference type="AlphaFoldDB" id="A0A1V9YXU1"/>
<evidence type="ECO:0000256" key="3">
    <source>
        <dbReference type="SAM" id="MobiDB-lite"/>
    </source>
</evidence>
<dbReference type="Proteomes" id="UP000243217">
    <property type="component" value="Unassembled WGS sequence"/>
</dbReference>
<comment type="similarity">
    <text evidence="1">Belongs to the SLBP family.</text>
</comment>
<dbReference type="FunFam" id="1.10.8.1120:FF:000001">
    <property type="entry name" value="Histone RNA hairpin-binding protein-like"/>
    <property type="match status" value="1"/>
</dbReference>
<comment type="caution">
    <text evidence="5">The sequence shown here is derived from an EMBL/GenBank/DDBJ whole genome shotgun (WGS) entry which is preliminary data.</text>
</comment>
<evidence type="ECO:0000256" key="2">
    <source>
        <dbReference type="ARBA" id="ARBA00022884"/>
    </source>
</evidence>
<evidence type="ECO:0000313" key="5">
    <source>
        <dbReference type="EMBL" id="OQR90566.1"/>
    </source>
</evidence>
<dbReference type="InterPro" id="IPR026502">
    <property type="entry name" value="SLBP1/SLBP2"/>
</dbReference>
<feature type="region of interest" description="Disordered" evidence="3">
    <location>
        <begin position="144"/>
        <end position="166"/>
    </location>
</feature>
<sequence length="205" mass="24086">MKRRMDDGERTNQRDKKRGRRDSFENYKDKGHIEDFAALKFENTKYTKKYEDGKKKNDENGRVEKNQMFQKEMDPHKLSQRQKQIDFGKNTIGYDRYIQLVPKNKRNTKIHPMTPDKTKMMSKRAWDGRIRVWRAALHQFDPKPVEEVNDGNSTQTIDTPTISQPTAPEIEANTAKIIPIVQTSLFDDFGEDGKSTQEFNEDDLL</sequence>
<dbReference type="PANTHER" id="PTHR17408">
    <property type="entry name" value="HISTONE RNA HAIRPIN-BINDING PROTEIN"/>
    <property type="match status" value="1"/>
</dbReference>
<dbReference type="EMBL" id="JNBS01002519">
    <property type="protein sequence ID" value="OQR90566.1"/>
    <property type="molecule type" value="Genomic_DNA"/>
</dbReference>
<dbReference type="GO" id="GO:0071207">
    <property type="term" value="F:histone pre-mRNA stem-loop binding"/>
    <property type="evidence" value="ECO:0007669"/>
    <property type="project" value="TreeGrafter"/>
</dbReference>
<dbReference type="OrthoDB" id="265795at2759"/>
<evidence type="ECO:0000256" key="1">
    <source>
        <dbReference type="ARBA" id="ARBA00006151"/>
    </source>
</evidence>
<proteinExistence type="inferred from homology"/>
<dbReference type="Pfam" id="PF15247">
    <property type="entry name" value="SLBP_RNA_bind"/>
    <property type="match status" value="1"/>
</dbReference>
<dbReference type="GO" id="GO:0071204">
    <property type="term" value="C:histone pre-mRNA 3'end processing complex"/>
    <property type="evidence" value="ECO:0007669"/>
    <property type="project" value="TreeGrafter"/>
</dbReference>
<keyword evidence="2" id="KW-0694">RNA-binding</keyword>
<dbReference type="PANTHER" id="PTHR17408:SF0">
    <property type="entry name" value="HISTONE RNA HAIRPIN-BINDING PROTEIN"/>
    <property type="match status" value="1"/>
</dbReference>
<dbReference type="GO" id="GO:0005737">
    <property type="term" value="C:cytoplasm"/>
    <property type="evidence" value="ECO:0007669"/>
    <property type="project" value="TreeGrafter"/>
</dbReference>
<dbReference type="GO" id="GO:0006398">
    <property type="term" value="P:mRNA 3'-end processing by stem-loop binding and cleavage"/>
    <property type="evidence" value="ECO:0007669"/>
    <property type="project" value="TreeGrafter"/>
</dbReference>
<dbReference type="Gene3D" id="1.10.8.1120">
    <property type="entry name" value="Histone RNA hairpin-binding protein RNA-binding domain"/>
    <property type="match status" value="1"/>
</dbReference>
<evidence type="ECO:0000313" key="6">
    <source>
        <dbReference type="Proteomes" id="UP000243217"/>
    </source>
</evidence>